<name>A0A0A9DX62_ARUDO</name>
<evidence type="ECO:0000313" key="1">
    <source>
        <dbReference type="EMBL" id="JAD90265.1"/>
    </source>
</evidence>
<reference evidence="1" key="1">
    <citation type="submission" date="2014-09" db="EMBL/GenBank/DDBJ databases">
        <authorList>
            <person name="Magalhaes I.L.F."/>
            <person name="Oliveira U."/>
            <person name="Santos F.R."/>
            <person name="Vidigal T.H.D.A."/>
            <person name="Brescovit A.D."/>
            <person name="Santos A.J."/>
        </authorList>
    </citation>
    <scope>NUCLEOTIDE SEQUENCE</scope>
    <source>
        <tissue evidence="1">Shoot tissue taken approximately 20 cm above the soil surface</tissue>
    </source>
</reference>
<organism evidence="1">
    <name type="scientific">Arundo donax</name>
    <name type="common">Giant reed</name>
    <name type="synonym">Donax arundinaceus</name>
    <dbReference type="NCBI Taxonomy" id="35708"/>
    <lineage>
        <taxon>Eukaryota</taxon>
        <taxon>Viridiplantae</taxon>
        <taxon>Streptophyta</taxon>
        <taxon>Embryophyta</taxon>
        <taxon>Tracheophyta</taxon>
        <taxon>Spermatophyta</taxon>
        <taxon>Magnoliopsida</taxon>
        <taxon>Liliopsida</taxon>
        <taxon>Poales</taxon>
        <taxon>Poaceae</taxon>
        <taxon>PACMAD clade</taxon>
        <taxon>Arundinoideae</taxon>
        <taxon>Arundineae</taxon>
        <taxon>Arundo</taxon>
    </lineage>
</organism>
<dbReference type="AlphaFoldDB" id="A0A0A9DX62"/>
<accession>A0A0A9DX62</accession>
<dbReference type="EMBL" id="GBRH01207630">
    <property type="protein sequence ID" value="JAD90265.1"/>
    <property type="molecule type" value="Transcribed_RNA"/>
</dbReference>
<protein>
    <submittedName>
        <fullName evidence="1">Uncharacterized protein</fullName>
    </submittedName>
</protein>
<proteinExistence type="predicted"/>
<reference evidence="1" key="2">
    <citation type="journal article" date="2015" name="Data Brief">
        <title>Shoot transcriptome of the giant reed, Arundo donax.</title>
        <authorList>
            <person name="Barrero R.A."/>
            <person name="Guerrero F.D."/>
            <person name="Moolhuijzen P."/>
            <person name="Goolsby J.A."/>
            <person name="Tidwell J."/>
            <person name="Bellgard S.E."/>
            <person name="Bellgard M.I."/>
        </authorList>
    </citation>
    <scope>NUCLEOTIDE SEQUENCE</scope>
    <source>
        <tissue evidence="1">Shoot tissue taken approximately 20 cm above the soil surface</tissue>
    </source>
</reference>
<sequence>MKVAHTTHMITWLSNVHKCTDARAAWSAAIQVACRELEIVTNARVHQLVHSSNNPLRVSKAGSYRKL</sequence>